<evidence type="ECO:0000256" key="8">
    <source>
        <dbReference type="PIRSR" id="PIRSR001191-2"/>
    </source>
</evidence>
<evidence type="ECO:0000256" key="3">
    <source>
        <dbReference type="ARBA" id="ARBA00022723"/>
    </source>
</evidence>
<comment type="similarity">
    <text evidence="1">Belongs to the peptidase M10A family.</text>
</comment>
<dbReference type="Proteomes" id="UP000694843">
    <property type="component" value="Unplaced"/>
</dbReference>
<dbReference type="InterPro" id="IPR024079">
    <property type="entry name" value="MetalloPept_cat_dom_sf"/>
</dbReference>
<feature type="binding site" evidence="9">
    <location>
        <position position="337"/>
    </location>
    <ligand>
        <name>Ca(2+)</name>
        <dbReference type="ChEBI" id="CHEBI:29108"/>
        <label>3</label>
    </ligand>
</feature>
<feature type="repeat" description="Hemopexin" evidence="11">
    <location>
        <begin position="460"/>
        <end position="510"/>
    </location>
</feature>
<dbReference type="Pfam" id="PF00045">
    <property type="entry name" value="Hemopexin"/>
    <property type="match status" value="2"/>
</dbReference>
<dbReference type="PANTHER" id="PTHR10201">
    <property type="entry name" value="MATRIX METALLOPROTEINASE"/>
    <property type="match status" value="1"/>
</dbReference>
<feature type="binding site" evidence="8">
    <location>
        <position position="368"/>
    </location>
    <ligand>
        <name>Zn(2+)</name>
        <dbReference type="ChEBI" id="CHEBI:29105"/>
        <label>2</label>
        <note>catalytic</note>
    </ligand>
</feature>
<dbReference type="PROSITE" id="PS51642">
    <property type="entry name" value="HEMOPEXIN_2"/>
    <property type="match status" value="4"/>
</dbReference>
<keyword evidence="9" id="KW-0106">Calcium</keyword>
<dbReference type="PRINTS" id="PR00138">
    <property type="entry name" value="MATRIXIN"/>
</dbReference>
<keyword evidence="4" id="KW-0378">Hydrolase</keyword>
<feature type="modified residue" description="Phosphotyrosine; by PKDCC" evidence="10">
    <location>
        <position position="499"/>
    </location>
</feature>
<feature type="binding site" evidence="9">
    <location>
        <position position="376"/>
    </location>
    <ligand>
        <name>Zn(2+)</name>
        <dbReference type="ChEBI" id="CHEBI:29105"/>
        <label>2</label>
        <note>catalytic</note>
    </ligand>
</feature>
<dbReference type="SUPFAM" id="SSF50923">
    <property type="entry name" value="Hemopexin-like domain"/>
    <property type="match status" value="2"/>
</dbReference>
<dbReference type="InterPro" id="IPR036375">
    <property type="entry name" value="Hemopexin-like_dom_sf"/>
</dbReference>
<evidence type="ECO:0000256" key="1">
    <source>
        <dbReference type="ARBA" id="ARBA00010370"/>
    </source>
</evidence>
<dbReference type="KEGG" id="hazt:108677037"/>
<feature type="binding site" evidence="8">
    <location>
        <position position="362"/>
    </location>
    <ligand>
        <name>Zn(2+)</name>
        <dbReference type="ChEBI" id="CHEBI:29105"/>
        <label>2</label>
        <note>catalytic</note>
    </ligand>
</feature>
<evidence type="ECO:0000256" key="13">
    <source>
        <dbReference type="SAM" id="Phobius"/>
    </source>
</evidence>
<feature type="binding site" evidence="8">
    <location>
        <position position="358"/>
    </location>
    <ligand>
        <name>Zn(2+)</name>
        <dbReference type="ChEBI" id="CHEBI:29105"/>
        <label>2</label>
        <note>catalytic</note>
    </ligand>
</feature>
<keyword evidence="13" id="KW-1133">Transmembrane helix</keyword>
<feature type="repeat" description="Hemopexin" evidence="11">
    <location>
        <begin position="415"/>
        <end position="459"/>
    </location>
</feature>
<feature type="binding site" evidence="9">
    <location>
        <position position="338"/>
    </location>
    <ligand>
        <name>Ca(2+)</name>
        <dbReference type="ChEBI" id="CHEBI:29108"/>
        <label>1</label>
    </ligand>
</feature>
<evidence type="ECO:0000256" key="4">
    <source>
        <dbReference type="ARBA" id="ARBA00022801"/>
    </source>
</evidence>
<dbReference type="GO" id="GO:0030574">
    <property type="term" value="P:collagen catabolic process"/>
    <property type="evidence" value="ECO:0007669"/>
    <property type="project" value="TreeGrafter"/>
</dbReference>
<evidence type="ECO:0000313" key="15">
    <source>
        <dbReference type="Proteomes" id="UP000694843"/>
    </source>
</evidence>
<evidence type="ECO:0000256" key="6">
    <source>
        <dbReference type="ARBA" id="ARBA00023049"/>
    </source>
</evidence>
<evidence type="ECO:0000313" key="16">
    <source>
        <dbReference type="RefSeq" id="XP_047737326.1"/>
    </source>
</evidence>
<feature type="binding site" evidence="9">
    <location>
        <position position="298"/>
    </location>
    <ligand>
        <name>Ca(2+)</name>
        <dbReference type="ChEBI" id="CHEBI:29108"/>
        <label>2</label>
    </ligand>
</feature>
<keyword evidence="2" id="KW-0645">Protease</keyword>
<dbReference type="SMART" id="SM00235">
    <property type="entry name" value="ZnMc"/>
    <property type="match status" value="1"/>
</dbReference>
<feature type="binding site" evidence="9">
    <location>
        <position position="308"/>
    </location>
    <ligand>
        <name>Zn(2+)</name>
        <dbReference type="ChEBI" id="CHEBI:29105"/>
        <label>1</label>
    </ligand>
</feature>
<dbReference type="InterPro" id="IPR018487">
    <property type="entry name" value="Hemopexin-like_repeat"/>
</dbReference>
<feature type="binding site" evidence="9">
    <location>
        <position position="335"/>
    </location>
    <ligand>
        <name>Zn(2+)</name>
        <dbReference type="ChEBI" id="CHEBI:29105"/>
        <label>1</label>
    </ligand>
</feature>
<dbReference type="Gene3D" id="2.110.10.10">
    <property type="entry name" value="Hemopexin-like domain"/>
    <property type="match status" value="2"/>
</dbReference>
<dbReference type="Gene3D" id="3.40.390.10">
    <property type="entry name" value="Collagenase (Catalytic Domain)"/>
    <property type="match status" value="1"/>
</dbReference>
<dbReference type="RefSeq" id="XP_047737326.1">
    <property type="nucleotide sequence ID" value="XM_047881370.1"/>
</dbReference>
<feature type="binding site" evidence="9">
    <location>
        <position position="464"/>
    </location>
    <ligand>
        <name>Ca(2+)</name>
        <dbReference type="ChEBI" id="CHEBI:29108"/>
        <label>4</label>
    </ligand>
</feature>
<dbReference type="GO" id="GO:0031012">
    <property type="term" value="C:extracellular matrix"/>
    <property type="evidence" value="ECO:0007669"/>
    <property type="project" value="InterPro"/>
</dbReference>
<dbReference type="OrthoDB" id="6360692at2759"/>
<dbReference type="GO" id="GO:0008270">
    <property type="term" value="F:zinc ion binding"/>
    <property type="evidence" value="ECO:0007669"/>
    <property type="project" value="InterPro"/>
</dbReference>
<evidence type="ECO:0000256" key="12">
    <source>
        <dbReference type="SAM" id="MobiDB-lite"/>
    </source>
</evidence>
<dbReference type="InterPro" id="IPR001818">
    <property type="entry name" value="Pept_M10_metallopeptidase"/>
</dbReference>
<feature type="active site" evidence="7">
    <location>
        <position position="359"/>
    </location>
</feature>
<keyword evidence="5 8" id="KW-0862">Zinc</keyword>
<feature type="region of interest" description="Disordered" evidence="12">
    <location>
        <begin position="508"/>
        <end position="533"/>
    </location>
</feature>
<feature type="transmembrane region" description="Helical" evidence="13">
    <location>
        <begin position="20"/>
        <end position="38"/>
    </location>
</feature>
<feature type="binding site" evidence="9">
    <location>
        <position position="316"/>
    </location>
    <ligand>
        <name>Ca(2+)</name>
        <dbReference type="ChEBI" id="CHEBI:29108"/>
        <label>3</label>
    </ligand>
</feature>
<keyword evidence="6" id="KW-0482">Metalloprotease</keyword>
<dbReference type="InterPro" id="IPR006026">
    <property type="entry name" value="Peptidase_Metallo"/>
</dbReference>
<feature type="domain" description="Peptidase metallopeptidase" evidence="14">
    <location>
        <begin position="241"/>
        <end position="402"/>
    </location>
</feature>
<keyword evidence="15" id="KW-1185">Reference proteome</keyword>
<reference evidence="16" key="1">
    <citation type="submission" date="2025-08" db="UniProtKB">
        <authorList>
            <consortium name="RefSeq"/>
        </authorList>
    </citation>
    <scope>IDENTIFICATION</scope>
    <source>
        <tissue evidence="16">Whole organism</tissue>
    </source>
</reference>
<dbReference type="Pfam" id="PF00413">
    <property type="entry name" value="Peptidase_M10"/>
    <property type="match status" value="1"/>
</dbReference>
<comment type="cofactor">
    <cofactor evidence="9">
        <name>Ca(2+)</name>
        <dbReference type="ChEBI" id="CHEBI:29108"/>
    </cofactor>
    <text evidence="9">Can bind about 5 Ca(2+) ions per subunit.</text>
</comment>
<dbReference type="SMART" id="SM00120">
    <property type="entry name" value="HX"/>
    <property type="match status" value="4"/>
</dbReference>
<dbReference type="GO" id="GO:0030198">
    <property type="term" value="P:extracellular matrix organization"/>
    <property type="evidence" value="ECO:0007669"/>
    <property type="project" value="TreeGrafter"/>
</dbReference>
<keyword evidence="3 8" id="KW-0479">Metal-binding</keyword>
<evidence type="ECO:0000256" key="2">
    <source>
        <dbReference type="ARBA" id="ARBA00022670"/>
    </source>
</evidence>
<dbReference type="InterPro" id="IPR021190">
    <property type="entry name" value="Pept_M10A"/>
</dbReference>
<gene>
    <name evidence="16" type="primary">LOC108677037</name>
</gene>
<dbReference type="GO" id="GO:0006508">
    <property type="term" value="P:proteolysis"/>
    <property type="evidence" value="ECO:0007669"/>
    <property type="project" value="UniProtKB-KW"/>
</dbReference>
<keyword evidence="13" id="KW-0472">Membrane</keyword>
<dbReference type="SUPFAM" id="SSF55486">
    <property type="entry name" value="Metalloproteases ('zincins'), catalytic domain"/>
    <property type="match status" value="1"/>
</dbReference>
<evidence type="ECO:0000256" key="5">
    <source>
        <dbReference type="ARBA" id="ARBA00022833"/>
    </source>
</evidence>
<dbReference type="AlphaFoldDB" id="A0A979FLC7"/>
<feature type="repeat" description="Hemopexin" evidence="11">
    <location>
        <begin position="547"/>
        <end position="598"/>
    </location>
</feature>
<evidence type="ECO:0000256" key="11">
    <source>
        <dbReference type="PROSITE-ProRule" id="PRU01011"/>
    </source>
</evidence>
<dbReference type="PANTHER" id="PTHR10201:SF323">
    <property type="entry name" value="MATRIX METALLOPROTEINASE-21"/>
    <property type="match status" value="1"/>
</dbReference>
<comment type="cofactor">
    <cofactor evidence="9">
        <name>Zn(2+)</name>
        <dbReference type="ChEBI" id="CHEBI:29105"/>
    </cofactor>
    <text evidence="9">Binds 2 Zn(2+) ions per subunit.</text>
</comment>
<evidence type="ECO:0000256" key="10">
    <source>
        <dbReference type="PIRSR" id="PIRSR621190-4"/>
    </source>
</evidence>
<evidence type="ECO:0000256" key="7">
    <source>
        <dbReference type="PIRSR" id="PIRSR001191-1"/>
    </source>
</evidence>
<evidence type="ECO:0000259" key="14">
    <source>
        <dbReference type="SMART" id="SM00235"/>
    </source>
</evidence>
<dbReference type="PIRSF" id="PIRSF001191">
    <property type="entry name" value="Peptidase_M10A_matrix"/>
    <property type="match status" value="1"/>
</dbReference>
<feature type="region of interest" description="Disordered" evidence="12">
    <location>
        <begin position="45"/>
        <end position="96"/>
    </location>
</feature>
<sequence length="669" mass="76870">MKSYLHLHGRYSSSKFRGALLLSTMLILTTVIVCLWVLNQHQQHQDHQPPAPHQPNLYHQQPQDHQPPAPHQPNLYHQQPQDHQPPAPHQPNLYHQQNPLTQNYKHLDSLEAARLLAKYGYLHCPKITTKKRKCGNGDDKEIERSRRRWLVAAAQALRRQQPQEDVLLSAALRHRRRLPHCLRRGGGEQTLNFINDHNLSSDFHNFNFYHKNYVSAKGRVPFEGKVAPHRRTRRSVFTLPGHPLRNRVITWRVGRGHHSSRLGMTLSRAVFSLAFRIWSEVIPSVFVEDLFSPAGDVDVLVGFAARQHLGCSRAFDGVGGELGHALSSSLQAQIHLDDDDLFSIDPDGGTQLLQVAVHEIGHVLGLTHVLRRASVMFAMYSQDEVLELDDEDRRLVQAIHGHCAGRFVTVFDLVTTKSDGSLTYTTFFFRRHRYWMYDNRRRRARPGDPLLVSVGWPGLPDAPDAFVHIWTPGADRSIFFKGTHYYAYDAAEERILPGYPRKISRDFRSSRAPKAPHVPRRPPKIPNERDTTKLEPLEERGTVKRLPSNMDAAFFDKRDGNLYVIKDNLVYGYNVSEERHGCCLPGYPRPLQEEFLPADANTEPISGKLDAVYYSYHFKSLFLFKGREYWQVVSYHPLDPHRTNLISGPHQVHLRWPDVCDTDPVHVRP</sequence>
<feature type="repeat" description="Hemopexin" evidence="11">
    <location>
        <begin position="606"/>
        <end position="659"/>
    </location>
</feature>
<feature type="binding site" evidence="9">
    <location>
        <position position="324"/>
    </location>
    <ligand>
        <name>Zn(2+)</name>
        <dbReference type="ChEBI" id="CHEBI:29105"/>
        <label>1</label>
    </ligand>
</feature>
<feature type="binding site" evidence="9">
    <location>
        <position position="317"/>
    </location>
    <ligand>
        <name>Ca(2+)</name>
        <dbReference type="ChEBI" id="CHEBI:29108"/>
        <label>3</label>
    </ligand>
</feature>
<keyword evidence="13" id="KW-0812">Transmembrane</keyword>
<dbReference type="GO" id="GO:0004222">
    <property type="term" value="F:metalloendopeptidase activity"/>
    <property type="evidence" value="ECO:0007669"/>
    <property type="project" value="InterPro"/>
</dbReference>
<evidence type="ECO:0000256" key="9">
    <source>
        <dbReference type="PIRSR" id="PIRSR621190-2"/>
    </source>
</evidence>
<dbReference type="GeneID" id="108677037"/>
<organism evidence="15 16">
    <name type="scientific">Hyalella azteca</name>
    <name type="common">Amphipod</name>
    <dbReference type="NCBI Taxonomy" id="294128"/>
    <lineage>
        <taxon>Eukaryota</taxon>
        <taxon>Metazoa</taxon>
        <taxon>Ecdysozoa</taxon>
        <taxon>Arthropoda</taxon>
        <taxon>Crustacea</taxon>
        <taxon>Multicrustacea</taxon>
        <taxon>Malacostraca</taxon>
        <taxon>Eumalacostraca</taxon>
        <taxon>Peracarida</taxon>
        <taxon>Amphipoda</taxon>
        <taxon>Senticaudata</taxon>
        <taxon>Talitrida</taxon>
        <taxon>Talitroidea</taxon>
        <taxon>Hyalellidae</taxon>
        <taxon>Hyalella</taxon>
    </lineage>
</organism>
<name>A0A979FLC7_HYAAZ</name>
<proteinExistence type="inferred from homology"/>
<protein>
    <submittedName>
        <fullName evidence="16">Matrix metalloproteinase-21-like</fullName>
    </submittedName>
</protein>
<accession>A0A979FLC7</accession>